<proteinExistence type="inferred from homology"/>
<protein>
    <recommendedName>
        <fullName evidence="6">Small ribosomal subunit protein uS17</fullName>
    </recommendedName>
</protein>
<keyword evidence="2 6" id="KW-0699">rRNA-binding</keyword>
<dbReference type="GO" id="GO:0022627">
    <property type="term" value="C:cytosolic small ribosomal subunit"/>
    <property type="evidence" value="ECO:0007669"/>
    <property type="project" value="UniProtKB-UniRule"/>
</dbReference>
<evidence type="ECO:0000256" key="1">
    <source>
        <dbReference type="ARBA" id="ARBA00010254"/>
    </source>
</evidence>
<comment type="function">
    <text evidence="6">One of the primary rRNA binding proteins, it binds specifically to the 5'-end of 16S ribosomal RNA.</text>
</comment>
<dbReference type="Pfam" id="PF00366">
    <property type="entry name" value="Ribosomal_S17"/>
    <property type="match status" value="1"/>
</dbReference>
<dbReference type="CDD" id="cd00364">
    <property type="entry name" value="Ribosomal_uS17"/>
    <property type="match status" value="1"/>
</dbReference>
<evidence type="ECO:0000256" key="2">
    <source>
        <dbReference type="ARBA" id="ARBA00022730"/>
    </source>
</evidence>
<dbReference type="RefSeq" id="WP_062226452.1">
    <property type="nucleotide sequence ID" value="NZ_BBWR01000002.1"/>
</dbReference>
<dbReference type="InterPro" id="IPR019984">
    <property type="entry name" value="Ribosomal_uS17_bact/chlr"/>
</dbReference>
<evidence type="ECO:0000256" key="4">
    <source>
        <dbReference type="ARBA" id="ARBA00022980"/>
    </source>
</evidence>
<dbReference type="InterPro" id="IPR000266">
    <property type="entry name" value="Ribosomal_uS17"/>
</dbReference>
<dbReference type="NCBIfam" id="NF004123">
    <property type="entry name" value="PRK05610.1"/>
    <property type="match status" value="1"/>
</dbReference>
<name>A0A0P0Z236_9HYPH</name>
<evidence type="ECO:0000256" key="5">
    <source>
        <dbReference type="ARBA" id="ARBA00023274"/>
    </source>
</evidence>
<evidence type="ECO:0000256" key="7">
    <source>
        <dbReference type="RuleBase" id="RU003872"/>
    </source>
</evidence>
<evidence type="ECO:0000256" key="3">
    <source>
        <dbReference type="ARBA" id="ARBA00022884"/>
    </source>
</evidence>
<dbReference type="InterPro" id="IPR019979">
    <property type="entry name" value="Ribosomal_uS17_CS"/>
</dbReference>
<dbReference type="GO" id="GO:0019843">
    <property type="term" value="F:rRNA binding"/>
    <property type="evidence" value="ECO:0007669"/>
    <property type="project" value="UniProtKB-UniRule"/>
</dbReference>
<evidence type="ECO:0000313" key="8">
    <source>
        <dbReference type="EMBL" id="BAT28047.1"/>
    </source>
</evidence>
<dbReference type="Gene3D" id="2.40.50.140">
    <property type="entry name" value="Nucleic acid-binding proteins"/>
    <property type="match status" value="1"/>
</dbReference>
<dbReference type="PANTHER" id="PTHR10744">
    <property type="entry name" value="40S RIBOSOMAL PROTEIN S11 FAMILY MEMBER"/>
    <property type="match status" value="1"/>
</dbReference>
<organism evidence="8">
    <name type="scientific">Aureimonas frigidaquae</name>
    <dbReference type="NCBI Taxonomy" id="424757"/>
    <lineage>
        <taxon>Bacteria</taxon>
        <taxon>Pseudomonadati</taxon>
        <taxon>Pseudomonadota</taxon>
        <taxon>Alphaproteobacteria</taxon>
        <taxon>Hyphomicrobiales</taxon>
        <taxon>Aurantimonadaceae</taxon>
        <taxon>Aureimonas</taxon>
    </lineage>
</organism>
<keyword evidence="4 6" id="KW-0689">Ribosomal protein</keyword>
<keyword evidence="3 6" id="KW-0694">RNA-binding</keyword>
<comment type="subunit">
    <text evidence="6">Part of the 30S ribosomal subunit.</text>
</comment>
<dbReference type="EMBL" id="LC066377">
    <property type="protein sequence ID" value="BAT28047.1"/>
    <property type="molecule type" value="Genomic_DNA"/>
</dbReference>
<gene>
    <name evidence="6" type="primary">rpsQ</name>
</gene>
<sequence>MPKRVLQGTVVSDKNDKTVVVLVERRFTHPLFKKTVRRSKKYKAHDENNQFKVGDIVSIEETRPISRDKTWIVVANEAAAN</sequence>
<dbReference type="PRINTS" id="PR00973">
    <property type="entry name" value="RIBOSOMALS17"/>
</dbReference>
<dbReference type="OrthoDB" id="9811714at2"/>
<keyword evidence="5 6" id="KW-0687">Ribonucleoprotein</keyword>
<dbReference type="HAMAP" id="MF_01345_B">
    <property type="entry name" value="Ribosomal_uS17_B"/>
    <property type="match status" value="1"/>
</dbReference>
<reference evidence="8" key="1">
    <citation type="journal article" date="2015" name="Proc. Natl. Acad. Sci. U.S.A.">
        <title>Bacterial clade with the ribosomal RNA operon on a small plasmid rather than the chromosome.</title>
        <authorList>
            <person name="Anda M."/>
            <person name="Ohtsubo Y."/>
            <person name="Okubo T."/>
            <person name="Sugawara M."/>
            <person name="Nagata Y."/>
            <person name="Tsuda M."/>
            <person name="Minamisawa K."/>
            <person name="Mitsui H."/>
        </authorList>
    </citation>
    <scope>NUCLEOTIDE SEQUENCE</scope>
    <source>
        <strain evidence="8">JCM 14755</strain>
    </source>
</reference>
<comment type="similarity">
    <text evidence="1 6 7">Belongs to the universal ribosomal protein uS17 family.</text>
</comment>
<dbReference type="PANTHER" id="PTHR10744:SF1">
    <property type="entry name" value="SMALL RIBOSOMAL SUBUNIT PROTEIN US17M"/>
    <property type="match status" value="1"/>
</dbReference>
<dbReference type="GO" id="GO:0003735">
    <property type="term" value="F:structural constituent of ribosome"/>
    <property type="evidence" value="ECO:0007669"/>
    <property type="project" value="UniProtKB-UniRule"/>
</dbReference>
<dbReference type="SUPFAM" id="SSF50249">
    <property type="entry name" value="Nucleic acid-binding proteins"/>
    <property type="match status" value="1"/>
</dbReference>
<dbReference type="NCBIfam" id="TIGR03635">
    <property type="entry name" value="uS17_bact"/>
    <property type="match status" value="1"/>
</dbReference>
<dbReference type="InterPro" id="IPR012340">
    <property type="entry name" value="NA-bd_OB-fold"/>
</dbReference>
<dbReference type="GO" id="GO:0006412">
    <property type="term" value="P:translation"/>
    <property type="evidence" value="ECO:0007669"/>
    <property type="project" value="UniProtKB-UniRule"/>
</dbReference>
<evidence type="ECO:0000256" key="6">
    <source>
        <dbReference type="HAMAP-Rule" id="MF_01345"/>
    </source>
</evidence>
<dbReference type="PROSITE" id="PS00056">
    <property type="entry name" value="RIBOSOMAL_S17"/>
    <property type="match status" value="1"/>
</dbReference>
<dbReference type="AlphaFoldDB" id="A0A0P0Z236"/>
<accession>A0A0P0Z236</accession>